<dbReference type="RefSeq" id="XP_031556144.1">
    <property type="nucleotide sequence ID" value="XM_031700284.1"/>
</dbReference>
<accession>A0A6P8HIC9</accession>
<dbReference type="AlphaFoldDB" id="A0A6P8HIC9"/>
<feature type="region of interest" description="Disordered" evidence="1">
    <location>
        <begin position="178"/>
        <end position="212"/>
    </location>
</feature>
<dbReference type="GeneID" id="116292936"/>
<dbReference type="PANTHER" id="PTHR31097:SF2">
    <property type="entry name" value="CHROMOSOME 7 OPEN READING FRAME 57"/>
    <property type="match status" value="1"/>
</dbReference>
<dbReference type="KEGG" id="aten:116292936"/>
<dbReference type="OrthoDB" id="10012494at2759"/>
<proteinExistence type="predicted"/>
<dbReference type="Proteomes" id="UP000515163">
    <property type="component" value="Unplaced"/>
</dbReference>
<evidence type="ECO:0000313" key="2">
    <source>
        <dbReference type="Proteomes" id="UP000515163"/>
    </source>
</evidence>
<dbReference type="InParanoid" id="A0A6P8HIC9"/>
<evidence type="ECO:0000256" key="1">
    <source>
        <dbReference type="SAM" id="MobiDB-lite"/>
    </source>
</evidence>
<name>A0A6P8HIC9_ACTTE</name>
<organism evidence="2 3">
    <name type="scientific">Actinia tenebrosa</name>
    <name type="common">Australian red waratah sea anemone</name>
    <dbReference type="NCBI Taxonomy" id="6105"/>
    <lineage>
        <taxon>Eukaryota</taxon>
        <taxon>Metazoa</taxon>
        <taxon>Cnidaria</taxon>
        <taxon>Anthozoa</taxon>
        <taxon>Hexacorallia</taxon>
        <taxon>Actiniaria</taxon>
        <taxon>Actiniidae</taxon>
        <taxon>Actinia</taxon>
    </lineage>
</organism>
<dbReference type="PANTHER" id="PTHR31097">
    <property type="entry name" value="SI:DKEY-276J7.1"/>
    <property type="match status" value="1"/>
</dbReference>
<feature type="region of interest" description="Disordered" evidence="1">
    <location>
        <begin position="104"/>
        <end position="159"/>
    </location>
</feature>
<protein>
    <submittedName>
        <fullName evidence="3">Uncharacterized protein C7orf57 homolog</fullName>
    </submittedName>
</protein>
<feature type="region of interest" description="Disordered" evidence="1">
    <location>
        <begin position="1"/>
        <end position="37"/>
    </location>
</feature>
<feature type="compositionally biased region" description="Basic and acidic residues" evidence="1">
    <location>
        <begin position="139"/>
        <end position="159"/>
    </location>
</feature>
<dbReference type="InterPro" id="IPR040247">
    <property type="entry name" value="DUF5524"/>
</dbReference>
<dbReference type="FunCoup" id="A0A6P8HIC9">
    <property type="interactions" value="37"/>
</dbReference>
<gene>
    <name evidence="3" type="primary">LOC116292936</name>
</gene>
<evidence type="ECO:0000313" key="3">
    <source>
        <dbReference type="RefSeq" id="XP_031556144.1"/>
    </source>
</evidence>
<dbReference type="Pfam" id="PF17662">
    <property type="entry name" value="DUF5524"/>
    <property type="match status" value="1"/>
</dbReference>
<reference evidence="3" key="1">
    <citation type="submission" date="2025-08" db="UniProtKB">
        <authorList>
            <consortium name="RefSeq"/>
        </authorList>
    </citation>
    <scope>IDENTIFICATION</scope>
    <source>
        <tissue evidence="3">Tentacle</tissue>
    </source>
</reference>
<feature type="compositionally biased region" description="Polar residues" evidence="1">
    <location>
        <begin position="1"/>
        <end position="10"/>
    </location>
</feature>
<sequence>MPNPRISTQDWYYDAPNKKSTAKAKEPPPASQIPGLSNFIEEPNEMEERQFRRKWLRDTDSNYIKLAKGGGRKHLLDYREPPSEKPEEVGYPRVDWFDHYNPEPENVEEFSSAPPPVEMPRSKRMMPRTQPHRVLPEWYVHDRRDEEEKEPLNDLHVDQSGKKKNIISFDNMSAWEREAKDEANARNGRHVKLPPLHSKGKQEKSKASKVVQQFPKRYATRVPKMDSEPVDFRHLMSMGYQRDWFDDQNQKHVEEKRKLQVERQKNDQKASKQMREAIEMRKPKYNVTEDEDRHMFKLSRFQKVQPRVESFRT</sequence>
<keyword evidence="2" id="KW-1185">Reference proteome</keyword>